<gene>
    <name evidence="2" type="ORF">CDEB00056_LOCUS23546</name>
</gene>
<accession>A0A7S3QJF8</accession>
<evidence type="ECO:0000256" key="1">
    <source>
        <dbReference type="SAM" id="MobiDB-lite"/>
    </source>
</evidence>
<feature type="compositionally biased region" description="Basic and acidic residues" evidence="1">
    <location>
        <begin position="1"/>
        <end position="20"/>
    </location>
</feature>
<feature type="compositionally biased region" description="Basic and acidic residues" evidence="1">
    <location>
        <begin position="131"/>
        <end position="156"/>
    </location>
</feature>
<proteinExistence type="predicted"/>
<feature type="region of interest" description="Disordered" evidence="1">
    <location>
        <begin position="1"/>
        <end position="39"/>
    </location>
</feature>
<organism evidence="2">
    <name type="scientific">Chaetoceros debilis</name>
    <dbReference type="NCBI Taxonomy" id="122233"/>
    <lineage>
        <taxon>Eukaryota</taxon>
        <taxon>Sar</taxon>
        <taxon>Stramenopiles</taxon>
        <taxon>Ochrophyta</taxon>
        <taxon>Bacillariophyta</taxon>
        <taxon>Coscinodiscophyceae</taxon>
        <taxon>Chaetocerotophycidae</taxon>
        <taxon>Chaetocerotales</taxon>
        <taxon>Chaetocerotaceae</taxon>
        <taxon>Chaetoceros</taxon>
    </lineage>
</organism>
<reference evidence="2" key="1">
    <citation type="submission" date="2021-01" db="EMBL/GenBank/DDBJ databases">
        <authorList>
            <person name="Corre E."/>
            <person name="Pelletier E."/>
            <person name="Niang G."/>
            <person name="Scheremetjew M."/>
            <person name="Finn R."/>
            <person name="Kale V."/>
            <person name="Holt S."/>
            <person name="Cochrane G."/>
            <person name="Meng A."/>
            <person name="Brown T."/>
            <person name="Cohen L."/>
        </authorList>
    </citation>
    <scope>NUCLEOTIDE SEQUENCE</scope>
    <source>
        <strain evidence="2">MM31A-1</strain>
    </source>
</reference>
<protein>
    <submittedName>
        <fullName evidence="2">Uncharacterized protein</fullName>
    </submittedName>
</protein>
<feature type="region of interest" description="Disordered" evidence="1">
    <location>
        <begin position="95"/>
        <end position="156"/>
    </location>
</feature>
<sequence length="156" mass="17337">MTDSHRRQERSMNRTMKDEGLTSPPQQQQQQLQRPVKVDTKLSASLSTVATVAFGTDTAAAVTVSPVLSQSLPNAFVSKKSRSFKRFQQWRMSRASKAALISSESDDESDPHVKEGSSISSSSSDLGYRQNRNEDSKHQKEADSKLSKSLERIGFM</sequence>
<evidence type="ECO:0000313" key="2">
    <source>
        <dbReference type="EMBL" id="CAE0478693.1"/>
    </source>
</evidence>
<name>A0A7S3QJF8_9STRA</name>
<dbReference type="AlphaFoldDB" id="A0A7S3QJF8"/>
<dbReference type="EMBL" id="HBIO01030740">
    <property type="protein sequence ID" value="CAE0478693.1"/>
    <property type="molecule type" value="Transcribed_RNA"/>
</dbReference>